<organism evidence="1 2">
    <name type="scientific">Colocasia esculenta</name>
    <name type="common">Wild taro</name>
    <name type="synonym">Arum esculentum</name>
    <dbReference type="NCBI Taxonomy" id="4460"/>
    <lineage>
        <taxon>Eukaryota</taxon>
        <taxon>Viridiplantae</taxon>
        <taxon>Streptophyta</taxon>
        <taxon>Embryophyta</taxon>
        <taxon>Tracheophyta</taxon>
        <taxon>Spermatophyta</taxon>
        <taxon>Magnoliopsida</taxon>
        <taxon>Liliopsida</taxon>
        <taxon>Araceae</taxon>
        <taxon>Aroideae</taxon>
        <taxon>Colocasieae</taxon>
        <taxon>Colocasia</taxon>
    </lineage>
</organism>
<comment type="caution">
    <text evidence="1">The sequence shown here is derived from an EMBL/GenBank/DDBJ whole genome shotgun (WGS) entry which is preliminary data.</text>
</comment>
<keyword evidence="2" id="KW-1185">Reference proteome</keyword>
<dbReference type="AlphaFoldDB" id="A0A843VNK2"/>
<evidence type="ECO:0000313" key="1">
    <source>
        <dbReference type="EMBL" id="MQL95917.1"/>
    </source>
</evidence>
<dbReference type="EMBL" id="NMUH01001853">
    <property type="protein sequence ID" value="MQL95917.1"/>
    <property type="molecule type" value="Genomic_DNA"/>
</dbReference>
<reference evidence="1" key="1">
    <citation type="submission" date="2017-07" db="EMBL/GenBank/DDBJ databases">
        <title>Taro Niue Genome Assembly and Annotation.</title>
        <authorList>
            <person name="Atibalentja N."/>
            <person name="Keating K."/>
            <person name="Fields C.J."/>
        </authorList>
    </citation>
    <scope>NUCLEOTIDE SEQUENCE</scope>
    <source>
        <strain evidence="1">Niue_2</strain>
        <tissue evidence="1">Leaf</tissue>
    </source>
</reference>
<dbReference type="Proteomes" id="UP000652761">
    <property type="component" value="Unassembled WGS sequence"/>
</dbReference>
<dbReference type="OrthoDB" id="4310724at2759"/>
<sequence length="199" mass="22273">MDKGDMKDNHVMQPISGHLGSQAVVQGLLIYLHFSLPFYRTQILAAHLLKYKEDGDLGLHKNKSIVKQQAHTNRLAYGAEGRTIVRPDYNSRGGFFRFRGLTLTRGNRHELAVEGCAAGRRDGATVADVILSNVPFVLWYFTLGVKARLIEDSLKVNKGILTTLPEEILTTLPEEDILISAFSFLEKAPRLRISRDCLP</sequence>
<accession>A0A843VNK2</accession>
<protein>
    <submittedName>
        <fullName evidence="1">Uncharacterized protein</fullName>
    </submittedName>
</protein>
<gene>
    <name evidence="1" type="ORF">Taro_028587</name>
</gene>
<name>A0A843VNK2_COLES</name>
<proteinExistence type="predicted"/>
<evidence type="ECO:0000313" key="2">
    <source>
        <dbReference type="Proteomes" id="UP000652761"/>
    </source>
</evidence>